<accession>A0A1M5E3Z8</accession>
<keyword evidence="2" id="KW-1185">Reference proteome</keyword>
<reference evidence="1 2" key="1">
    <citation type="submission" date="2016-11" db="EMBL/GenBank/DDBJ databases">
        <authorList>
            <person name="Jaros S."/>
            <person name="Januszkiewicz K."/>
            <person name="Wedrychowicz H."/>
        </authorList>
    </citation>
    <scope>NUCLEOTIDE SEQUENCE [LARGE SCALE GENOMIC DNA]</scope>
    <source>
        <strain evidence="1 2">DSM 25660</strain>
    </source>
</reference>
<gene>
    <name evidence="1" type="ORF">SAMN05444377_11755</name>
</gene>
<name>A0A1M5E3Z8_9FLAO</name>
<evidence type="ECO:0000313" key="1">
    <source>
        <dbReference type="EMBL" id="SHF73926.1"/>
    </source>
</evidence>
<evidence type="ECO:0000313" key="2">
    <source>
        <dbReference type="Proteomes" id="UP000184147"/>
    </source>
</evidence>
<dbReference type="AlphaFoldDB" id="A0A1M5E3Z8"/>
<dbReference type="EMBL" id="FQVQ01000017">
    <property type="protein sequence ID" value="SHF73926.1"/>
    <property type="molecule type" value="Genomic_DNA"/>
</dbReference>
<proteinExistence type="predicted"/>
<sequence>MNGSTFVYRIQNDFENYTMIVKKNYKTGKGGDSIEKKSERTLLKSEWNNFQSQIHKSCFWTFPVRNLKEGGFDGSIWTLEANSPNSDNCTGRKFHAVVRWSPKKETEFYKLCNLLIEFDNEK</sequence>
<organism evidence="1 2">
    <name type="scientific">Flavobacterium fontis</name>
    <dbReference type="NCBI Taxonomy" id="1124188"/>
    <lineage>
        <taxon>Bacteria</taxon>
        <taxon>Pseudomonadati</taxon>
        <taxon>Bacteroidota</taxon>
        <taxon>Flavobacteriia</taxon>
        <taxon>Flavobacteriales</taxon>
        <taxon>Flavobacteriaceae</taxon>
        <taxon>Flavobacterium</taxon>
    </lineage>
</organism>
<dbReference type="Proteomes" id="UP000184147">
    <property type="component" value="Unassembled WGS sequence"/>
</dbReference>
<protein>
    <submittedName>
        <fullName evidence="1">Uncharacterized protein</fullName>
    </submittedName>
</protein>